<dbReference type="PANTHER" id="PTHR16943">
    <property type="entry name" value="2-METHYLCITRATE DEHYDRATASE-RELATED"/>
    <property type="match status" value="1"/>
</dbReference>
<protein>
    <submittedName>
        <fullName evidence="4">MmgE/PrpD family protein</fullName>
    </submittedName>
</protein>
<dbReference type="InterPro" id="IPR045336">
    <property type="entry name" value="MmgE_PrpD_N"/>
</dbReference>
<keyword evidence="5" id="KW-1185">Reference proteome</keyword>
<dbReference type="InterPro" id="IPR036148">
    <property type="entry name" value="MmgE/PrpD_sf"/>
</dbReference>
<evidence type="ECO:0000313" key="4">
    <source>
        <dbReference type="EMBL" id="QNN62237.1"/>
    </source>
</evidence>
<feature type="domain" description="MmgE/PrpD N-terminal" evidence="2">
    <location>
        <begin position="13"/>
        <end position="249"/>
    </location>
</feature>
<dbReference type="InterPro" id="IPR042183">
    <property type="entry name" value="MmgE/PrpD_sf_1"/>
</dbReference>
<reference evidence="4 5" key="1">
    <citation type="submission" date="2020-08" db="EMBL/GenBank/DDBJ databases">
        <title>Genome sequence of Leucobacter denitrificans KACC 14055T.</title>
        <authorList>
            <person name="Hyun D.-W."/>
            <person name="Bae J.-W."/>
        </authorList>
    </citation>
    <scope>NUCLEOTIDE SEQUENCE [LARGE SCALE GENOMIC DNA]</scope>
    <source>
        <strain evidence="4 5">KACC 14055</strain>
    </source>
</reference>
<dbReference type="Gene3D" id="1.10.4100.10">
    <property type="entry name" value="2-methylcitrate dehydratase PrpD"/>
    <property type="match status" value="1"/>
</dbReference>
<feature type="domain" description="MmgE/PrpD C-terminal" evidence="3">
    <location>
        <begin position="279"/>
        <end position="440"/>
    </location>
</feature>
<dbReference type="InterPro" id="IPR005656">
    <property type="entry name" value="MmgE_PrpD"/>
</dbReference>
<dbReference type="PANTHER" id="PTHR16943:SF8">
    <property type="entry name" value="2-METHYLCITRATE DEHYDRATASE"/>
    <property type="match status" value="1"/>
</dbReference>
<dbReference type="InterPro" id="IPR045337">
    <property type="entry name" value="MmgE_PrpD_C"/>
</dbReference>
<dbReference type="Pfam" id="PF03972">
    <property type="entry name" value="MmgE_PrpD_N"/>
    <property type="match status" value="1"/>
</dbReference>
<organism evidence="4 5">
    <name type="scientific">Leucobacter denitrificans</name>
    <dbReference type="NCBI Taxonomy" id="683042"/>
    <lineage>
        <taxon>Bacteria</taxon>
        <taxon>Bacillati</taxon>
        <taxon>Actinomycetota</taxon>
        <taxon>Actinomycetes</taxon>
        <taxon>Micrococcales</taxon>
        <taxon>Microbacteriaceae</taxon>
        <taxon>Leucobacter</taxon>
    </lineage>
</organism>
<name>A0A7G9S312_9MICO</name>
<dbReference type="AlphaFoldDB" id="A0A7G9S312"/>
<dbReference type="KEGG" id="ldn:H9L06_08080"/>
<sequence>MTSQEETLNVTRTVAEFAAGVAFEELPADVVERARLLALDGIACAFVGAKLPWAKKAVEAMSMVESGTGATLWGWGKSVSPSSAALLNGTFVQGFELDDFHAHGALHSSSVVVTAAMAAADIRPETTLGELLRAFVVGYEVGPRVGMAMGGGRLSTIGWHTGSVYGTAASAVAAGSVFGLDAANMESAIGNSVTRASGLMAAQYKSMVKRMHHGMAAQSGLVGAALASKGFAGTESVLEHPYGGLAAAILGDVDEADFSKLTDGLGENWILKTIGIKRYACLIMLHSTIDEMIAQRVQGLRDSDISRIRIGVAESVARRTSWKMEAPGKTLSAQMNLRFATAVALLDGAAYVEQFSQESLARPEVWDLMDRIDVYHDERIDALGRDRRFVTNIDIELTDGTTRTLVSTPPQDREFDAESVRVKFRGLVQGLIPDAKIDEIEQFILTASPDTPAAELSALLGTPSEPALSGLDS</sequence>
<gene>
    <name evidence="4" type="ORF">H9L06_08080</name>
</gene>
<dbReference type="InterPro" id="IPR042188">
    <property type="entry name" value="MmgE/PrpD_sf_2"/>
</dbReference>
<evidence type="ECO:0000259" key="2">
    <source>
        <dbReference type="Pfam" id="PF03972"/>
    </source>
</evidence>
<dbReference type="RefSeq" id="WP_187554708.1">
    <property type="nucleotide sequence ID" value="NZ_CP060716.1"/>
</dbReference>
<dbReference type="GO" id="GO:0016829">
    <property type="term" value="F:lyase activity"/>
    <property type="evidence" value="ECO:0007669"/>
    <property type="project" value="InterPro"/>
</dbReference>
<proteinExistence type="inferred from homology"/>
<dbReference type="SUPFAM" id="SSF103378">
    <property type="entry name" value="2-methylcitrate dehydratase PrpD"/>
    <property type="match status" value="1"/>
</dbReference>
<dbReference type="Gene3D" id="3.30.1330.120">
    <property type="entry name" value="2-methylcitrate dehydratase PrpD"/>
    <property type="match status" value="1"/>
</dbReference>
<evidence type="ECO:0000259" key="3">
    <source>
        <dbReference type="Pfam" id="PF19305"/>
    </source>
</evidence>
<dbReference type="Pfam" id="PF19305">
    <property type="entry name" value="MmgE_PrpD_C"/>
    <property type="match status" value="1"/>
</dbReference>
<evidence type="ECO:0000313" key="5">
    <source>
        <dbReference type="Proteomes" id="UP000515934"/>
    </source>
</evidence>
<dbReference type="Proteomes" id="UP000515934">
    <property type="component" value="Chromosome"/>
</dbReference>
<comment type="similarity">
    <text evidence="1">Belongs to the PrpD family.</text>
</comment>
<dbReference type="EMBL" id="CP060716">
    <property type="protein sequence ID" value="QNN62237.1"/>
    <property type="molecule type" value="Genomic_DNA"/>
</dbReference>
<evidence type="ECO:0000256" key="1">
    <source>
        <dbReference type="ARBA" id="ARBA00006174"/>
    </source>
</evidence>
<accession>A0A7G9S312</accession>